<evidence type="ECO:0000259" key="1">
    <source>
        <dbReference type="Pfam" id="PF16473"/>
    </source>
</evidence>
<dbReference type="InterPro" id="IPR033390">
    <property type="entry name" value="Rv2179c-like"/>
</dbReference>
<dbReference type="Pfam" id="PF16473">
    <property type="entry name" value="Rv2179c-like"/>
    <property type="match status" value="1"/>
</dbReference>
<dbReference type="InterPro" id="IPR036397">
    <property type="entry name" value="RNaseH_sf"/>
</dbReference>
<feature type="domain" description="3'-5' exoribonuclease Rv2179c-like" evidence="1">
    <location>
        <begin position="98"/>
        <end position="186"/>
    </location>
</feature>
<organism evidence="2 3">
    <name type="scientific">Microtetraspora fusca</name>
    <dbReference type="NCBI Taxonomy" id="1997"/>
    <lineage>
        <taxon>Bacteria</taxon>
        <taxon>Bacillati</taxon>
        <taxon>Actinomycetota</taxon>
        <taxon>Actinomycetes</taxon>
        <taxon>Streptosporangiales</taxon>
        <taxon>Streptosporangiaceae</taxon>
        <taxon>Microtetraspora</taxon>
    </lineage>
</organism>
<proteinExistence type="predicted"/>
<name>A0ABW6VH02_MICFU</name>
<sequence length="199" mass="22535">MRIYHDWEFIEDGRTVDPISVGMVAEDGREYYAVFSDAPWERVHKHEWLMTNVWPHLPLVEFAPEKFDPAALHDPLGRHLIMAPPFVGRLDLTDPVVKPGWVIRNEVRQFITSTADAEMWGWYSAYDHVVLAQMFGPMAALPSDIPKWTNDVRQEVARLGGPRLPERDGVAHHALADARHIKAMHEFVLGLDSPAAAAA</sequence>
<accession>A0ABW6VH02</accession>
<keyword evidence="3" id="KW-1185">Reference proteome</keyword>
<reference evidence="2 3" key="1">
    <citation type="submission" date="2024-10" db="EMBL/GenBank/DDBJ databases">
        <title>The Natural Products Discovery Center: Release of the First 8490 Sequenced Strains for Exploring Actinobacteria Biosynthetic Diversity.</title>
        <authorList>
            <person name="Kalkreuter E."/>
            <person name="Kautsar S.A."/>
            <person name="Yang D."/>
            <person name="Bader C.D."/>
            <person name="Teijaro C.N."/>
            <person name="Fluegel L."/>
            <person name="Davis C.M."/>
            <person name="Simpson J.R."/>
            <person name="Lauterbach L."/>
            <person name="Steele A.D."/>
            <person name="Gui C."/>
            <person name="Meng S."/>
            <person name="Li G."/>
            <person name="Viehrig K."/>
            <person name="Ye F."/>
            <person name="Su P."/>
            <person name="Kiefer A.F."/>
            <person name="Nichols A."/>
            <person name="Cepeda A.J."/>
            <person name="Yan W."/>
            <person name="Fan B."/>
            <person name="Jiang Y."/>
            <person name="Adhikari A."/>
            <person name="Zheng C.-J."/>
            <person name="Schuster L."/>
            <person name="Cowan T.M."/>
            <person name="Smanski M.J."/>
            <person name="Chevrette M.G."/>
            <person name="De Carvalho L.P.S."/>
            <person name="Shen B."/>
        </authorList>
    </citation>
    <scope>NUCLEOTIDE SEQUENCE [LARGE SCALE GENOMIC DNA]</scope>
    <source>
        <strain evidence="2 3">NPDC001281</strain>
    </source>
</reference>
<gene>
    <name evidence="2" type="ORF">ACFY05_32145</name>
</gene>
<dbReference type="Proteomes" id="UP001602119">
    <property type="component" value="Unassembled WGS sequence"/>
</dbReference>
<dbReference type="RefSeq" id="WP_387345971.1">
    <property type="nucleotide sequence ID" value="NZ_JBIAXI010000024.1"/>
</dbReference>
<dbReference type="EMBL" id="JBIAXI010000024">
    <property type="protein sequence ID" value="MFF4777518.1"/>
    <property type="molecule type" value="Genomic_DNA"/>
</dbReference>
<dbReference type="Gene3D" id="3.30.420.10">
    <property type="entry name" value="Ribonuclease H-like superfamily/Ribonuclease H"/>
    <property type="match status" value="1"/>
</dbReference>
<comment type="caution">
    <text evidence="2">The sequence shown here is derived from an EMBL/GenBank/DDBJ whole genome shotgun (WGS) entry which is preliminary data.</text>
</comment>
<protein>
    <submittedName>
        <fullName evidence="2">3'-5' exoribonuclease domain-containing protein</fullName>
    </submittedName>
</protein>
<evidence type="ECO:0000313" key="2">
    <source>
        <dbReference type="EMBL" id="MFF4777518.1"/>
    </source>
</evidence>
<evidence type="ECO:0000313" key="3">
    <source>
        <dbReference type="Proteomes" id="UP001602119"/>
    </source>
</evidence>